<dbReference type="SUPFAM" id="SSF53649">
    <property type="entry name" value="Alkaline phosphatase-like"/>
    <property type="match status" value="1"/>
</dbReference>
<dbReference type="InterPro" id="IPR002591">
    <property type="entry name" value="Phosphodiest/P_Trfase"/>
</dbReference>
<sequence>MTDNIFPMTAIAPIVSAILDLPAPASAVGKPIDVIVKGLKGVKRVAIIAPDALGLFAVNKWRAEMPYLQSLLTQNGVVLRSVLPSITPVNFACMVTGTDRDGHGIHSRLHDFACQTLFDVVRESGGKSAGIGIDDYTGSALLGRFADICGNVGDGSDDDIADKIIEVASDSAPEFLIAQLGRVDDVFHEHGPSSPEVVPMLRATDARLKRIVASLNLLGYGVIILADHGQHDVLDALPGQHKGNHGSDSDEDCLVPCTWARR</sequence>
<dbReference type="EMBL" id="PQAP01000014">
    <property type="protein sequence ID" value="PWB75114.1"/>
    <property type="molecule type" value="Genomic_DNA"/>
</dbReference>
<reference evidence="1 2" key="1">
    <citation type="journal article" date="2018" name="ISME J.">
        <title>A methanotrophic archaeon couples anaerobic oxidation of methane to Fe(III) reduction.</title>
        <authorList>
            <person name="Cai C."/>
            <person name="Leu A.O."/>
            <person name="Xie G.J."/>
            <person name="Guo J."/>
            <person name="Feng Y."/>
            <person name="Zhao J.X."/>
            <person name="Tyson G.W."/>
            <person name="Yuan Z."/>
            <person name="Hu S."/>
        </authorList>
    </citation>
    <scope>NUCLEOTIDE SEQUENCE [LARGE SCALE GENOMIC DNA]</scope>
    <source>
        <strain evidence="1">FeB_12</strain>
    </source>
</reference>
<proteinExistence type="predicted"/>
<gene>
    <name evidence="1" type="ORF">C3F09_03015</name>
</gene>
<organism evidence="1 2">
    <name type="scientific">candidate division GN15 bacterium</name>
    <dbReference type="NCBI Taxonomy" id="2072418"/>
    <lineage>
        <taxon>Bacteria</taxon>
        <taxon>candidate division GN15</taxon>
    </lineage>
</organism>
<evidence type="ECO:0008006" key="3">
    <source>
        <dbReference type="Google" id="ProtNLM"/>
    </source>
</evidence>
<evidence type="ECO:0000313" key="2">
    <source>
        <dbReference type="Proteomes" id="UP000250918"/>
    </source>
</evidence>
<name>A0A855X3X7_9BACT</name>
<evidence type="ECO:0000313" key="1">
    <source>
        <dbReference type="EMBL" id="PWB75114.1"/>
    </source>
</evidence>
<dbReference type="AlphaFoldDB" id="A0A855X3X7"/>
<accession>A0A855X3X7</accession>
<comment type="caution">
    <text evidence="1">The sequence shown here is derived from an EMBL/GenBank/DDBJ whole genome shotgun (WGS) entry which is preliminary data.</text>
</comment>
<dbReference type="Gene3D" id="3.40.720.10">
    <property type="entry name" value="Alkaline Phosphatase, subunit A"/>
    <property type="match status" value="1"/>
</dbReference>
<dbReference type="Pfam" id="PF01663">
    <property type="entry name" value="Phosphodiest"/>
    <property type="match status" value="2"/>
</dbReference>
<dbReference type="Proteomes" id="UP000250918">
    <property type="component" value="Unassembled WGS sequence"/>
</dbReference>
<protein>
    <recommendedName>
        <fullName evidence="3">Alkaline phosphatase family protein</fullName>
    </recommendedName>
</protein>
<dbReference type="InterPro" id="IPR017850">
    <property type="entry name" value="Alkaline_phosphatase_core_sf"/>
</dbReference>